<evidence type="ECO:0000313" key="9">
    <source>
        <dbReference type="Proteomes" id="UP001500782"/>
    </source>
</evidence>
<evidence type="ECO:0000256" key="3">
    <source>
        <dbReference type="ARBA" id="ARBA00023054"/>
    </source>
</evidence>
<keyword evidence="5" id="KW-0964">Secreted</keyword>
<keyword evidence="9" id="KW-1185">Reference proteome</keyword>
<dbReference type="NCBIfam" id="NF005833">
    <property type="entry name" value="PRK07737.1"/>
    <property type="match status" value="1"/>
</dbReference>
<dbReference type="Pfam" id="PF02465">
    <property type="entry name" value="FliD_N"/>
    <property type="match status" value="1"/>
</dbReference>
<keyword evidence="3" id="KW-0175">Coiled coil</keyword>
<organism evidence="8 9">
    <name type="scientific">Bacillus carboniphilus</name>
    <dbReference type="NCBI Taxonomy" id="86663"/>
    <lineage>
        <taxon>Bacteria</taxon>
        <taxon>Bacillati</taxon>
        <taxon>Bacillota</taxon>
        <taxon>Bacilli</taxon>
        <taxon>Bacillales</taxon>
        <taxon>Bacillaceae</taxon>
        <taxon>Bacillus</taxon>
    </lineage>
</organism>
<feature type="domain" description="Flagellar hook-associated protein 2 N-terminal" evidence="6">
    <location>
        <begin position="10"/>
        <end position="106"/>
    </location>
</feature>
<dbReference type="RefSeq" id="WP_343796318.1">
    <property type="nucleotide sequence ID" value="NZ_BAAADJ010000005.1"/>
</dbReference>
<dbReference type="EMBL" id="BAAADJ010000005">
    <property type="protein sequence ID" value="GAA0318599.1"/>
    <property type="molecule type" value="Genomic_DNA"/>
</dbReference>
<dbReference type="Pfam" id="PF07195">
    <property type="entry name" value="FliD_C"/>
    <property type="match status" value="1"/>
</dbReference>
<gene>
    <name evidence="8" type="ORF">GCM10008967_06480</name>
</gene>
<evidence type="ECO:0000259" key="7">
    <source>
        <dbReference type="Pfam" id="PF07195"/>
    </source>
</evidence>
<feature type="domain" description="Flagellar hook-associated protein 2 C-terminal" evidence="7">
    <location>
        <begin position="247"/>
        <end position="505"/>
    </location>
</feature>
<dbReference type="PANTHER" id="PTHR30288">
    <property type="entry name" value="FLAGELLAR CAP/ASSEMBLY PROTEIN FLID"/>
    <property type="match status" value="1"/>
</dbReference>
<evidence type="ECO:0000259" key="6">
    <source>
        <dbReference type="Pfam" id="PF02465"/>
    </source>
</evidence>
<comment type="similarity">
    <text evidence="1 5">Belongs to the FliD family.</text>
</comment>
<keyword evidence="8" id="KW-0282">Flagellum</keyword>
<keyword evidence="4 5" id="KW-0975">Bacterial flagellum</keyword>
<accession>A0ABN0VVX2</accession>
<comment type="caution">
    <text evidence="8">The sequence shown here is derived from an EMBL/GenBank/DDBJ whole genome shotgun (WGS) entry which is preliminary data.</text>
</comment>
<sequence length="518" mass="57964">MSMRIGGLASGMDIDQLVSDLMKAERMPLDKLTQKKTFLEWQRDDYREMNKLMFDFDSLIFDGVGKQGTFIQKTISSSNPDAVSVRNINSVSDFSGSVEVHQLAKSATMRNRIPVTLEPDKLLSEQGVTGTQTFIIRAIKPNGELQTQTTNAKGETIEEGFKLTFDPSKETLNSIISKINEKSGVNAFFDDATNQISFTAKNTGNVVSPTDLPEIELVDVAGTFLKETLNFHVNNKQAEANGVGTIGQNADLTYNGLRITRSTNNININGFELTLKKETAAGESVSFSSSPDVDKILETVVKFVDKYNEMIEKMNSKVDEKRYRDYQPLTSEQKEAMSEKEIELWEERAKSGTLRGDSVLQNGLNQMRRDLYTVVEGLTGVSQLAEIGIKTSSNYLEKGKLIIDEDKLRKAISDDPNGVYKLFNGATSNSEGIVDRLRETLKGTMESIEKKAGKSSSTNQSFTIGRNLENIDDRISDFERRLLDIEDRYWRQFTAMEKAIQQSNQQSMFLMNQFGGGM</sequence>
<evidence type="ECO:0000256" key="5">
    <source>
        <dbReference type="RuleBase" id="RU362066"/>
    </source>
</evidence>
<evidence type="ECO:0000313" key="8">
    <source>
        <dbReference type="EMBL" id="GAA0318599.1"/>
    </source>
</evidence>
<name>A0ABN0VVX2_9BACI</name>
<evidence type="ECO:0000256" key="1">
    <source>
        <dbReference type="ARBA" id="ARBA00009764"/>
    </source>
</evidence>
<keyword evidence="8" id="KW-0966">Cell projection</keyword>
<dbReference type="InterPro" id="IPR040026">
    <property type="entry name" value="FliD"/>
</dbReference>
<comment type="subcellular location">
    <subcellularLocation>
        <location evidence="5">Secreted</location>
    </subcellularLocation>
    <subcellularLocation>
        <location evidence="5">Bacterial flagellum</location>
    </subcellularLocation>
</comment>
<dbReference type="PANTHER" id="PTHR30288:SF0">
    <property type="entry name" value="FLAGELLAR HOOK-ASSOCIATED PROTEIN 2"/>
    <property type="match status" value="1"/>
</dbReference>
<reference evidence="8 9" key="1">
    <citation type="journal article" date="2019" name="Int. J. Syst. Evol. Microbiol.">
        <title>The Global Catalogue of Microorganisms (GCM) 10K type strain sequencing project: providing services to taxonomists for standard genome sequencing and annotation.</title>
        <authorList>
            <consortium name="The Broad Institute Genomics Platform"/>
            <consortium name="The Broad Institute Genome Sequencing Center for Infectious Disease"/>
            <person name="Wu L."/>
            <person name="Ma J."/>
        </authorList>
    </citation>
    <scope>NUCLEOTIDE SEQUENCE [LARGE SCALE GENOMIC DNA]</scope>
    <source>
        <strain evidence="8 9">JCM 9731</strain>
    </source>
</reference>
<evidence type="ECO:0000256" key="4">
    <source>
        <dbReference type="ARBA" id="ARBA00023143"/>
    </source>
</evidence>
<comment type="function">
    <text evidence="5">Required for morphogenesis and for the elongation of the flagellar filament by facilitating polymerization of the flagellin monomers at the tip of growing filament. Forms a capping structure, which prevents flagellin subunits (transported through the central channel of the flagellum) from leaking out without polymerization at the distal end.</text>
</comment>
<evidence type="ECO:0000256" key="2">
    <source>
        <dbReference type="ARBA" id="ARBA00011255"/>
    </source>
</evidence>
<proteinExistence type="inferred from homology"/>
<dbReference type="InterPro" id="IPR010809">
    <property type="entry name" value="FliD_C"/>
</dbReference>
<protein>
    <recommendedName>
        <fullName evidence="5">Flagellar hook-associated protein 2</fullName>
        <shortName evidence="5">HAP2</shortName>
    </recommendedName>
    <alternativeName>
        <fullName evidence="5">Flagellar cap protein</fullName>
    </alternativeName>
</protein>
<dbReference type="InterPro" id="IPR003481">
    <property type="entry name" value="FliD_N"/>
</dbReference>
<comment type="subunit">
    <text evidence="2 5">Homopentamer.</text>
</comment>
<keyword evidence="8" id="KW-0969">Cilium</keyword>
<dbReference type="Proteomes" id="UP001500782">
    <property type="component" value="Unassembled WGS sequence"/>
</dbReference>